<dbReference type="AlphaFoldDB" id="A0A8B7P581"/>
<feature type="signal peptide" evidence="2">
    <location>
        <begin position="1"/>
        <end position="32"/>
    </location>
</feature>
<keyword evidence="2" id="KW-0732">Signal</keyword>
<feature type="chain" id="PRO_5034820978" evidence="2">
    <location>
        <begin position="33"/>
        <end position="626"/>
    </location>
</feature>
<gene>
    <name evidence="4" type="primary">LOC108676636</name>
</gene>
<keyword evidence="1" id="KW-1133">Transmembrane helix</keyword>
<dbReference type="Proteomes" id="UP000694843">
    <property type="component" value="Unplaced"/>
</dbReference>
<sequence length="626" mass="70012">MRTTRFVCSKMAVVGILSIVLLMLLGHQTVLCQINFPLAAGGGCNEVPPQCRCIADVFDCDCLDQDVQRLVLELKNIESGGLQKRAAIRNCRNVTIRSGTFRNSSIHALRLANITELTLEPSALQLDQDHQKRFTLIMTDVTTRTLPQQMFSSDNSSSDITGAPRANTPKVNFQMNNSHVGIASSEVFGNIRIHDLMMEGNTIGQLQTGFLNNTVEGVISIQRNIFNAVQRDAFIVNNAFSLPRNLLLRYNNFTESLAQFVTAEVDSNIKVSNNSFPVMLEAPWRLTAREDIVVDGNHFTNLPSGALALSAGARISFSYNIVDFAKRQAFMAINTQSQSTLLQIVQNRFNITEEGSLQLPDDLTSDIVVVRSNVFEESCNCNISNSILRAIVAAANVDQSDRKDHLLKPWVQKSLCRQQGNPEQQYIPVWQYYSRNCVVADTTTTVFLATFGAIMIVLACYVIVTWRRLKKKHLAATHSSTIQPQFPEGELTWSRVIPNQQAYREAEIQVLFEKARTLERVDSEELPYMRCYRNEAIVEHDTDLIGQGTLKLYQKHANSVYQQAIKNQKTAHTQVGLARQDKLDGTANKSMMAGIPNVMNVANAKLAPVLEEAPVLEDRVIFKIKK</sequence>
<feature type="transmembrane region" description="Helical" evidence="1">
    <location>
        <begin position="445"/>
        <end position="464"/>
    </location>
</feature>
<dbReference type="RefSeq" id="XP_018020241.1">
    <property type="nucleotide sequence ID" value="XM_018164752.2"/>
</dbReference>
<name>A0A8B7P581_HYAAZ</name>
<evidence type="ECO:0000256" key="2">
    <source>
        <dbReference type="SAM" id="SignalP"/>
    </source>
</evidence>
<dbReference type="GeneID" id="108676636"/>
<proteinExistence type="predicted"/>
<evidence type="ECO:0000313" key="4">
    <source>
        <dbReference type="RefSeq" id="XP_018020241.1"/>
    </source>
</evidence>
<accession>A0A8B7P581</accession>
<protein>
    <submittedName>
        <fullName evidence="4">Uncharacterized protein LOC108676636</fullName>
    </submittedName>
</protein>
<keyword evidence="1" id="KW-0472">Membrane</keyword>
<dbReference type="KEGG" id="hazt:108676636"/>
<organism evidence="3 4">
    <name type="scientific">Hyalella azteca</name>
    <name type="common">Amphipod</name>
    <dbReference type="NCBI Taxonomy" id="294128"/>
    <lineage>
        <taxon>Eukaryota</taxon>
        <taxon>Metazoa</taxon>
        <taxon>Ecdysozoa</taxon>
        <taxon>Arthropoda</taxon>
        <taxon>Crustacea</taxon>
        <taxon>Multicrustacea</taxon>
        <taxon>Malacostraca</taxon>
        <taxon>Eumalacostraca</taxon>
        <taxon>Peracarida</taxon>
        <taxon>Amphipoda</taxon>
        <taxon>Senticaudata</taxon>
        <taxon>Talitrida</taxon>
        <taxon>Talitroidea</taxon>
        <taxon>Hyalellidae</taxon>
        <taxon>Hyalella</taxon>
    </lineage>
</organism>
<reference evidence="4" key="1">
    <citation type="submission" date="2025-08" db="UniProtKB">
        <authorList>
            <consortium name="RefSeq"/>
        </authorList>
    </citation>
    <scope>IDENTIFICATION</scope>
    <source>
        <tissue evidence="4">Whole organism</tissue>
    </source>
</reference>
<evidence type="ECO:0000313" key="3">
    <source>
        <dbReference type="Proteomes" id="UP000694843"/>
    </source>
</evidence>
<keyword evidence="3" id="KW-1185">Reference proteome</keyword>
<keyword evidence="1" id="KW-0812">Transmembrane</keyword>
<evidence type="ECO:0000256" key="1">
    <source>
        <dbReference type="SAM" id="Phobius"/>
    </source>
</evidence>
<dbReference type="OrthoDB" id="6360013at2759"/>